<sequence length="456" mass="50958">MDKDQYHLIGVGIGPANLSLAALLQPCNDIKRIFLDRRNEFIWHPGLLFSNAELQVAYLKDLVSLVAPTSPYSFLEFLRENGRLYSFINANFPHVLRREFNEYYRWACGKLPDLEFGSEVTSIDVGRGGFEVATSLGVRHAEHLVIGTGLVPNIPAYAEPFLGDTLFHASEFLRRKVDAKGRRVAIIGGGQTGAEVFLNLMTSDATLPASISWISRRPNFLPLDDTPFINEQFTPGYSDYFFGLPQPVRESIIEAQKLTSDGISPSTLESIYRRLYELKFLARHECAWELRPGRSLERIARATAGFDLTMRDAATGQMQSLQADLVILCTGYTARLPKCLAPIRDRIALNSRGEYVVRPDYSIEWAGPSHHKIYVQNASRTQRGLADPNLSLLSWRSAKIVNSVARRTVYDVDNNQSILDWPQAHHAALAHETPAAAPRSFALMRDAEPAADAVRG</sequence>
<evidence type="ECO:0000256" key="2">
    <source>
        <dbReference type="ARBA" id="ARBA00004924"/>
    </source>
</evidence>
<evidence type="ECO:0000256" key="6">
    <source>
        <dbReference type="ARBA" id="ARBA00022857"/>
    </source>
</evidence>
<dbReference type="OrthoDB" id="7527071at2"/>
<dbReference type="Pfam" id="PF13434">
    <property type="entry name" value="Lys_Orn_oxgnase"/>
    <property type="match status" value="1"/>
</dbReference>
<keyword evidence="6" id="KW-0521">NADP</keyword>
<evidence type="ECO:0000256" key="3">
    <source>
        <dbReference type="ARBA" id="ARBA00007588"/>
    </source>
</evidence>
<evidence type="ECO:0000256" key="1">
    <source>
        <dbReference type="ARBA" id="ARBA00001974"/>
    </source>
</evidence>
<dbReference type="SUPFAM" id="SSF51905">
    <property type="entry name" value="FAD/NAD(P)-binding domain"/>
    <property type="match status" value="2"/>
</dbReference>
<dbReference type="PRINTS" id="PR00368">
    <property type="entry name" value="FADPNR"/>
</dbReference>
<name>A0A494X9Y8_9BURK</name>
<accession>A0A494X9Y8</accession>
<evidence type="ECO:0000256" key="4">
    <source>
        <dbReference type="ARBA" id="ARBA00022630"/>
    </source>
</evidence>
<dbReference type="PANTHER" id="PTHR42802:SF1">
    <property type="entry name" value="L-ORNITHINE N(5)-MONOOXYGENASE"/>
    <property type="match status" value="1"/>
</dbReference>
<dbReference type="InterPro" id="IPR025700">
    <property type="entry name" value="Lys/Orn_oxygenase"/>
</dbReference>
<reference evidence="8 9" key="1">
    <citation type="submission" date="2018-10" db="EMBL/GenBank/DDBJ databases">
        <title>Paraburkholderia sp. 7MK8-2, isolated from soil.</title>
        <authorList>
            <person name="Gao Z.-H."/>
            <person name="Qiu L.-H."/>
        </authorList>
    </citation>
    <scope>NUCLEOTIDE SEQUENCE [LARGE SCALE GENOMIC DNA]</scope>
    <source>
        <strain evidence="8 9">7MK8-2</strain>
    </source>
</reference>
<evidence type="ECO:0000313" key="9">
    <source>
        <dbReference type="Proteomes" id="UP000280434"/>
    </source>
</evidence>
<gene>
    <name evidence="8" type="ORF">D7S89_20760</name>
</gene>
<keyword evidence="4" id="KW-0285">Flavoprotein</keyword>
<evidence type="ECO:0000313" key="8">
    <source>
        <dbReference type="EMBL" id="RKP45256.1"/>
    </source>
</evidence>
<dbReference type="Gene3D" id="3.50.50.60">
    <property type="entry name" value="FAD/NAD(P)-binding domain"/>
    <property type="match status" value="1"/>
</dbReference>
<dbReference type="RefSeq" id="WP_121280634.1">
    <property type="nucleotide sequence ID" value="NZ_RBZV01000010.1"/>
</dbReference>
<dbReference type="InterPro" id="IPR036188">
    <property type="entry name" value="FAD/NAD-bd_sf"/>
</dbReference>
<comment type="caution">
    <text evidence="8">The sequence shown here is derived from an EMBL/GenBank/DDBJ whole genome shotgun (WGS) entry which is preliminary data.</text>
</comment>
<keyword evidence="7" id="KW-0560">Oxidoreductase</keyword>
<evidence type="ECO:0000256" key="5">
    <source>
        <dbReference type="ARBA" id="ARBA00022827"/>
    </source>
</evidence>
<protein>
    <submittedName>
        <fullName evidence="8">L-lysine 6-monooxygenase</fullName>
    </submittedName>
</protein>
<dbReference type="EMBL" id="RBZV01000010">
    <property type="protein sequence ID" value="RKP45256.1"/>
    <property type="molecule type" value="Genomic_DNA"/>
</dbReference>
<comment type="pathway">
    <text evidence="2">Siderophore biosynthesis.</text>
</comment>
<keyword evidence="5" id="KW-0274">FAD</keyword>
<keyword evidence="8" id="KW-0503">Monooxygenase</keyword>
<dbReference type="PANTHER" id="PTHR42802">
    <property type="entry name" value="MONOOXYGENASE"/>
    <property type="match status" value="1"/>
</dbReference>
<comment type="similarity">
    <text evidence="3">Belongs to the lysine N(6)-hydroxylase/L-ornithine N(5)-oxygenase family.</text>
</comment>
<keyword evidence="9" id="KW-1185">Reference proteome</keyword>
<comment type="cofactor">
    <cofactor evidence="1">
        <name>FAD</name>
        <dbReference type="ChEBI" id="CHEBI:57692"/>
    </cofactor>
</comment>
<proteinExistence type="inferred from homology"/>
<evidence type="ECO:0000256" key="7">
    <source>
        <dbReference type="ARBA" id="ARBA00023002"/>
    </source>
</evidence>
<organism evidence="8 9">
    <name type="scientific">Trinickia fusca</name>
    <dbReference type="NCBI Taxonomy" id="2419777"/>
    <lineage>
        <taxon>Bacteria</taxon>
        <taxon>Pseudomonadati</taxon>
        <taxon>Pseudomonadota</taxon>
        <taxon>Betaproteobacteria</taxon>
        <taxon>Burkholderiales</taxon>
        <taxon>Burkholderiaceae</taxon>
        <taxon>Trinickia</taxon>
    </lineage>
</organism>
<dbReference type="GO" id="GO:0004497">
    <property type="term" value="F:monooxygenase activity"/>
    <property type="evidence" value="ECO:0007669"/>
    <property type="project" value="UniProtKB-KW"/>
</dbReference>
<dbReference type="Proteomes" id="UP000280434">
    <property type="component" value="Unassembled WGS sequence"/>
</dbReference>
<dbReference type="AlphaFoldDB" id="A0A494X9Y8"/>